<dbReference type="InterPro" id="IPR036390">
    <property type="entry name" value="WH_DNA-bd_sf"/>
</dbReference>
<reference evidence="11 12" key="2">
    <citation type="journal article" date="2013" name="PLoS ONE">
        <title>INDIGO - INtegrated Data Warehouse of MIcrobial GenOmes with Examples from the Red Sea Extremophiles.</title>
        <authorList>
            <person name="Alam I."/>
            <person name="Antunes A."/>
            <person name="Kamau A.A."/>
            <person name="Ba Alawi W."/>
            <person name="Kalkatawi M."/>
            <person name="Stingl U."/>
            <person name="Bajic V.B."/>
        </authorList>
    </citation>
    <scope>NUCLEOTIDE SEQUENCE [LARGE SCALE GENOMIC DNA]</scope>
    <source>
        <strain evidence="11 12">E1L3A</strain>
    </source>
</reference>
<evidence type="ECO:0000313" key="11">
    <source>
        <dbReference type="EMBL" id="ERJ20062.1"/>
    </source>
</evidence>
<comment type="subcellular location">
    <subcellularLocation>
        <location evidence="1">Cytoplasm</location>
    </subcellularLocation>
</comment>
<evidence type="ECO:0000256" key="8">
    <source>
        <dbReference type="ARBA" id="ARBA00023163"/>
    </source>
</evidence>
<dbReference type="PROSITE" id="PS50931">
    <property type="entry name" value="HTH_LYSR"/>
    <property type="match status" value="1"/>
</dbReference>
<dbReference type="PANTHER" id="PTHR30346">
    <property type="entry name" value="TRANSCRIPTIONAL DUAL REGULATOR HCAR-RELATED"/>
    <property type="match status" value="1"/>
</dbReference>
<evidence type="ECO:0000256" key="2">
    <source>
        <dbReference type="ARBA" id="ARBA00009437"/>
    </source>
</evidence>
<dbReference type="GO" id="GO:0009086">
    <property type="term" value="P:methionine biosynthetic process"/>
    <property type="evidence" value="ECO:0007669"/>
    <property type="project" value="UniProtKB-KW"/>
</dbReference>
<name>U2EPS0_9GAMM</name>
<dbReference type="Pfam" id="PF03466">
    <property type="entry name" value="LysR_substrate"/>
    <property type="match status" value="1"/>
</dbReference>
<dbReference type="InterPro" id="IPR005119">
    <property type="entry name" value="LysR_subst-bd"/>
</dbReference>
<dbReference type="OrthoDB" id="155872at2"/>
<comment type="similarity">
    <text evidence="2">Belongs to the LysR transcriptional regulatory family.</text>
</comment>
<evidence type="ECO:0000259" key="10">
    <source>
        <dbReference type="PROSITE" id="PS50931"/>
    </source>
</evidence>
<dbReference type="GO" id="GO:0003700">
    <property type="term" value="F:DNA-binding transcription factor activity"/>
    <property type="evidence" value="ECO:0007669"/>
    <property type="project" value="InterPro"/>
</dbReference>
<evidence type="ECO:0000256" key="4">
    <source>
        <dbReference type="ARBA" id="ARBA00022490"/>
    </source>
</evidence>
<dbReference type="STRING" id="1033802.SSPSH_000926"/>
<evidence type="ECO:0000256" key="7">
    <source>
        <dbReference type="ARBA" id="ARBA00023125"/>
    </source>
</evidence>
<dbReference type="GO" id="GO:0003677">
    <property type="term" value="F:DNA binding"/>
    <property type="evidence" value="ECO:0007669"/>
    <property type="project" value="UniProtKB-KW"/>
</dbReference>
<keyword evidence="9" id="KW-0486">Methionine biosynthesis</keyword>
<evidence type="ECO:0000256" key="1">
    <source>
        <dbReference type="ARBA" id="ARBA00004496"/>
    </source>
</evidence>
<dbReference type="RefSeq" id="WP_006913914.1">
    <property type="nucleotide sequence ID" value="NZ_AFNV02000005.1"/>
</dbReference>
<dbReference type="Gene3D" id="1.10.10.10">
    <property type="entry name" value="Winged helix-like DNA-binding domain superfamily/Winged helix DNA-binding domain"/>
    <property type="match status" value="1"/>
</dbReference>
<dbReference type="Proteomes" id="UP000006242">
    <property type="component" value="Unassembled WGS sequence"/>
</dbReference>
<dbReference type="eggNOG" id="COG0583">
    <property type="taxonomic scope" value="Bacteria"/>
</dbReference>
<accession>U2EPS0</accession>
<protein>
    <recommendedName>
        <fullName evidence="3">HTH-type transcriptional regulator MetR</fullName>
    </recommendedName>
</protein>
<evidence type="ECO:0000256" key="3">
    <source>
        <dbReference type="ARBA" id="ARBA00019365"/>
    </source>
</evidence>
<keyword evidence="8" id="KW-0804">Transcription</keyword>
<comment type="caution">
    <text evidence="11">The sequence shown here is derived from an EMBL/GenBank/DDBJ whole genome shotgun (WGS) entry which is preliminary data.</text>
</comment>
<evidence type="ECO:0000256" key="5">
    <source>
        <dbReference type="ARBA" id="ARBA00022605"/>
    </source>
</evidence>
<dbReference type="SUPFAM" id="SSF53850">
    <property type="entry name" value="Periplasmic binding protein-like II"/>
    <property type="match status" value="1"/>
</dbReference>
<dbReference type="Pfam" id="PF00126">
    <property type="entry name" value="HTH_1"/>
    <property type="match status" value="1"/>
</dbReference>
<keyword evidence="6" id="KW-0805">Transcription regulation</keyword>
<evidence type="ECO:0000256" key="9">
    <source>
        <dbReference type="ARBA" id="ARBA00023167"/>
    </source>
</evidence>
<organism evidence="11 12">
    <name type="scientific">Salinisphaera shabanensis E1L3A</name>
    <dbReference type="NCBI Taxonomy" id="1033802"/>
    <lineage>
        <taxon>Bacteria</taxon>
        <taxon>Pseudomonadati</taxon>
        <taxon>Pseudomonadota</taxon>
        <taxon>Gammaproteobacteria</taxon>
        <taxon>Salinisphaerales</taxon>
        <taxon>Salinisphaeraceae</taxon>
        <taxon>Salinisphaera</taxon>
    </lineage>
</organism>
<evidence type="ECO:0000256" key="6">
    <source>
        <dbReference type="ARBA" id="ARBA00023015"/>
    </source>
</evidence>
<evidence type="ECO:0000313" key="12">
    <source>
        <dbReference type="Proteomes" id="UP000006242"/>
    </source>
</evidence>
<keyword evidence="4" id="KW-0963">Cytoplasm</keyword>
<dbReference type="InterPro" id="IPR000847">
    <property type="entry name" value="LysR_HTH_N"/>
</dbReference>
<dbReference type="PANTHER" id="PTHR30346:SF0">
    <property type="entry name" value="HCA OPERON TRANSCRIPTIONAL ACTIVATOR HCAR"/>
    <property type="match status" value="1"/>
</dbReference>
<reference evidence="11 12" key="1">
    <citation type="journal article" date="2011" name="J. Bacteriol.">
        <title>Genome sequence of Salinisphaera shabanensis, a gammaproteobacterium from the harsh, variable environment of the brine-seawater interface of the Shaban Deep in the Red Sea.</title>
        <authorList>
            <person name="Antunes A."/>
            <person name="Alam I."/>
            <person name="Bajic V.B."/>
            <person name="Stingl U."/>
        </authorList>
    </citation>
    <scope>NUCLEOTIDE SEQUENCE [LARGE SCALE GENOMIC DNA]</scope>
    <source>
        <strain evidence="11 12">E1L3A</strain>
    </source>
</reference>
<dbReference type="EMBL" id="AFNV02000005">
    <property type="protein sequence ID" value="ERJ20062.1"/>
    <property type="molecule type" value="Genomic_DNA"/>
</dbReference>
<dbReference type="Gene3D" id="3.40.190.10">
    <property type="entry name" value="Periplasmic binding protein-like II"/>
    <property type="match status" value="1"/>
</dbReference>
<feature type="domain" description="HTH lysR-type" evidence="10">
    <location>
        <begin position="1"/>
        <end position="59"/>
    </location>
</feature>
<gene>
    <name evidence="11" type="primary">metR</name>
    <name evidence="11" type="ORF">SSPSH_000926</name>
</gene>
<dbReference type="PRINTS" id="PR00039">
    <property type="entry name" value="HTHLYSR"/>
</dbReference>
<dbReference type="InterPro" id="IPR037406">
    <property type="entry name" value="MetR_PBP2"/>
</dbReference>
<keyword evidence="5" id="KW-0028">Amino-acid biosynthesis</keyword>
<dbReference type="AlphaFoldDB" id="U2EPS0"/>
<dbReference type="InterPro" id="IPR036388">
    <property type="entry name" value="WH-like_DNA-bd_sf"/>
</dbReference>
<sequence>MIERIHLSILRAIDREGSLTAAARTLHLSQSALSHAIRKLERRSGTAIWSREGRRVRLTAAGEHLLAAANRLLPQLERVDDMLADYASGTYGSLRIGMECHPCYRWLLKVVEPYLSVWPGVDVDVVQQFQFGGMAALFNHEIDILVTPDPLKKKGVQFEPVFDYEQVLAVSADHPLASHDAVQAEDLAGETLLSYPVDPSRLDVYVSLLTPAGVTPHRHKTVESTDIMLQMVAARRGVAALPRWLIEEYQPQLAIVARPLGDSGIAKQIHLGVRRGDRGLPALEGFLELAAAHRGGFDWGAALKS</sequence>
<dbReference type="GO" id="GO:0032993">
    <property type="term" value="C:protein-DNA complex"/>
    <property type="evidence" value="ECO:0007669"/>
    <property type="project" value="TreeGrafter"/>
</dbReference>
<dbReference type="CDD" id="cd08441">
    <property type="entry name" value="PBP2_MetR"/>
    <property type="match status" value="1"/>
</dbReference>
<keyword evidence="12" id="KW-1185">Reference proteome</keyword>
<dbReference type="SUPFAM" id="SSF46785">
    <property type="entry name" value="Winged helix' DNA-binding domain"/>
    <property type="match status" value="1"/>
</dbReference>
<dbReference type="GO" id="GO:0005737">
    <property type="term" value="C:cytoplasm"/>
    <property type="evidence" value="ECO:0007669"/>
    <property type="project" value="UniProtKB-SubCell"/>
</dbReference>
<keyword evidence="7" id="KW-0238">DNA-binding</keyword>
<proteinExistence type="inferred from homology"/>